<evidence type="ECO:0000313" key="1">
    <source>
        <dbReference type="EMBL" id="PJI32004.1"/>
    </source>
</evidence>
<gene>
    <name evidence="1" type="ORF">CU320_11190</name>
</gene>
<dbReference type="AlphaFoldDB" id="A0A2H9UJY2"/>
<organism evidence="1 2">
    <name type="scientific">Acinetobacter pseudolwoffii</name>
    <dbReference type="NCBI Taxonomy" id="2053287"/>
    <lineage>
        <taxon>Bacteria</taxon>
        <taxon>Pseudomonadati</taxon>
        <taxon>Pseudomonadota</taxon>
        <taxon>Gammaproteobacteria</taxon>
        <taxon>Moraxellales</taxon>
        <taxon>Moraxellaceae</taxon>
        <taxon>Acinetobacter</taxon>
    </lineage>
</organism>
<dbReference type="Proteomes" id="UP000242351">
    <property type="component" value="Unassembled WGS sequence"/>
</dbReference>
<reference evidence="1 2" key="1">
    <citation type="submission" date="2017-11" db="EMBL/GenBank/DDBJ databases">
        <authorList>
            <person name="Han C.G."/>
        </authorList>
    </citation>
    <scope>NUCLEOTIDE SEQUENCE [LARGE SCALE GENOMIC DNA]</scope>
    <source>
        <strain evidence="1 2">ANC 5347</strain>
    </source>
</reference>
<protein>
    <submittedName>
        <fullName evidence="1">Uncharacterized protein</fullName>
    </submittedName>
</protein>
<comment type="caution">
    <text evidence="1">The sequence shown here is derived from an EMBL/GenBank/DDBJ whole genome shotgun (WGS) entry which is preliminary data.</text>
</comment>
<name>A0A2H9UJY2_9GAMM</name>
<reference evidence="1 2" key="2">
    <citation type="submission" date="2017-12" db="EMBL/GenBank/DDBJ databases">
        <title>Revising the taxonomy of the Acinetobacter lwoffii group: the description of Acinetobacter pseudolwoffii sp. nov. and emended description of Acinetobacter lwoffii.</title>
        <authorList>
            <person name="Nemec A."/>
        </authorList>
    </citation>
    <scope>NUCLEOTIDE SEQUENCE [LARGE SCALE GENOMIC DNA]</scope>
    <source>
        <strain evidence="1 2">ANC 5347</strain>
    </source>
</reference>
<proteinExistence type="predicted"/>
<evidence type="ECO:0000313" key="2">
    <source>
        <dbReference type="Proteomes" id="UP000242351"/>
    </source>
</evidence>
<dbReference type="RefSeq" id="WP_100357918.1">
    <property type="nucleotide sequence ID" value="NZ_PGOZ01000014.1"/>
</dbReference>
<sequence length="468" mass="54499">MNALEKAHLIKELHGLAQQLEHKVLPLYEIARSKKRIRDIFNLCDEPIFKTQISAFKVRTQPELVAYQFSANTSYHLSFRGYFTEILALEQALYAHPDSGWAVLHHPERGWQIWLIPAPQSPALHSQWAELQHCYLWLLQQQQRFSCLKQDPPLIVPALSLNEAETSLKAVETTKYHRGRPRARIHALELNRPDELPIQVPTIHETPDPQLKAETTITKIPQEQITVFELIQFPAQIQLGELNAHVHPLGLEETNIQRLCALELTENIEHPAYLDIVLYYAAEDNWQARQVYLVEQLNQQGQFVKYLMLLGVPSQLQAHYCIQHWLNHHQRQAAAIKSLAWSVISTSFMQLELFSMAYLQQTETVWTQPDYHPFIPAQFIQKQKFISFKEAAADFSTPVLLLQEHQKIRVIHGEKRISLAEDELAYPHILLQRDKQLNWQNIHTIILTMPQPIQVLELYREIQAQMIE</sequence>
<dbReference type="EMBL" id="PGOZ01000014">
    <property type="protein sequence ID" value="PJI32004.1"/>
    <property type="molecule type" value="Genomic_DNA"/>
</dbReference>
<accession>A0A2H9UJY2</accession>